<dbReference type="EMBL" id="KN831954">
    <property type="protein sequence ID" value="KIO09551.1"/>
    <property type="molecule type" value="Genomic_DNA"/>
</dbReference>
<reference evidence="2" key="2">
    <citation type="submission" date="2015-01" db="EMBL/GenBank/DDBJ databases">
        <title>Evolutionary Origins and Diversification of the Mycorrhizal Mutualists.</title>
        <authorList>
            <consortium name="DOE Joint Genome Institute"/>
            <consortium name="Mycorrhizal Genomics Consortium"/>
            <person name="Kohler A."/>
            <person name="Kuo A."/>
            <person name="Nagy L.G."/>
            <person name="Floudas D."/>
            <person name="Copeland A."/>
            <person name="Barry K.W."/>
            <person name="Cichocki N."/>
            <person name="Veneault-Fourrey C."/>
            <person name="LaButti K."/>
            <person name="Lindquist E.A."/>
            <person name="Lipzen A."/>
            <person name="Lundell T."/>
            <person name="Morin E."/>
            <person name="Murat C."/>
            <person name="Riley R."/>
            <person name="Ohm R."/>
            <person name="Sun H."/>
            <person name="Tunlid A."/>
            <person name="Henrissat B."/>
            <person name="Grigoriev I.V."/>
            <person name="Hibbett D.S."/>
            <person name="Martin F."/>
        </authorList>
    </citation>
    <scope>NUCLEOTIDE SEQUENCE [LARGE SCALE GENOMIC DNA]</scope>
    <source>
        <strain evidence="2">Marx 270</strain>
    </source>
</reference>
<organism evidence="1 2">
    <name type="scientific">Pisolithus tinctorius Marx 270</name>
    <dbReference type="NCBI Taxonomy" id="870435"/>
    <lineage>
        <taxon>Eukaryota</taxon>
        <taxon>Fungi</taxon>
        <taxon>Dikarya</taxon>
        <taxon>Basidiomycota</taxon>
        <taxon>Agaricomycotina</taxon>
        <taxon>Agaricomycetes</taxon>
        <taxon>Agaricomycetidae</taxon>
        <taxon>Boletales</taxon>
        <taxon>Sclerodermatineae</taxon>
        <taxon>Pisolithaceae</taxon>
        <taxon>Pisolithus</taxon>
    </lineage>
</organism>
<protein>
    <submittedName>
        <fullName evidence="1">Uncharacterized protein</fullName>
    </submittedName>
</protein>
<sequence>MQRRIITSCLRERLLFQRTNAKWPLAGVSTFENLTTTAPRSFFSSVYWENSSDKYVRVDLQAADIDMRSPRTTQRSYL</sequence>
<dbReference type="HOGENOM" id="CLU_2622970_0_0_1"/>
<evidence type="ECO:0000313" key="1">
    <source>
        <dbReference type="EMBL" id="KIO09551.1"/>
    </source>
</evidence>
<dbReference type="AlphaFoldDB" id="A0A0C3PLF1"/>
<dbReference type="InParanoid" id="A0A0C3PLF1"/>
<proteinExistence type="predicted"/>
<keyword evidence="2" id="KW-1185">Reference proteome</keyword>
<accession>A0A0C3PLF1</accession>
<name>A0A0C3PLF1_PISTI</name>
<gene>
    <name evidence="1" type="ORF">M404DRAFT_271659</name>
</gene>
<dbReference type="Proteomes" id="UP000054217">
    <property type="component" value="Unassembled WGS sequence"/>
</dbReference>
<evidence type="ECO:0000313" key="2">
    <source>
        <dbReference type="Proteomes" id="UP000054217"/>
    </source>
</evidence>
<reference evidence="1 2" key="1">
    <citation type="submission" date="2014-04" db="EMBL/GenBank/DDBJ databases">
        <authorList>
            <consortium name="DOE Joint Genome Institute"/>
            <person name="Kuo A."/>
            <person name="Kohler A."/>
            <person name="Costa M.D."/>
            <person name="Nagy L.G."/>
            <person name="Floudas D."/>
            <person name="Copeland A."/>
            <person name="Barry K.W."/>
            <person name="Cichocki N."/>
            <person name="Veneault-Fourrey C."/>
            <person name="LaButti K."/>
            <person name="Lindquist E.A."/>
            <person name="Lipzen A."/>
            <person name="Lundell T."/>
            <person name="Morin E."/>
            <person name="Murat C."/>
            <person name="Sun H."/>
            <person name="Tunlid A."/>
            <person name="Henrissat B."/>
            <person name="Grigoriev I.V."/>
            <person name="Hibbett D.S."/>
            <person name="Martin F."/>
            <person name="Nordberg H.P."/>
            <person name="Cantor M.N."/>
            <person name="Hua S.X."/>
        </authorList>
    </citation>
    <scope>NUCLEOTIDE SEQUENCE [LARGE SCALE GENOMIC DNA]</scope>
    <source>
        <strain evidence="1 2">Marx 270</strain>
    </source>
</reference>